<feature type="domain" description="Aldehyde dehydrogenase" evidence="3">
    <location>
        <begin position="17"/>
        <end position="479"/>
    </location>
</feature>
<dbReference type="GO" id="GO:0004777">
    <property type="term" value="F:succinate-semialdehyde dehydrogenase (NAD+) activity"/>
    <property type="evidence" value="ECO:0007669"/>
    <property type="project" value="TreeGrafter"/>
</dbReference>
<dbReference type="EMBL" id="CP087164">
    <property type="protein sequence ID" value="UGS36574.1"/>
    <property type="molecule type" value="Genomic_DNA"/>
</dbReference>
<evidence type="ECO:0000313" key="4">
    <source>
        <dbReference type="EMBL" id="UGS36574.1"/>
    </source>
</evidence>
<keyword evidence="5" id="KW-1185">Reference proteome</keyword>
<dbReference type="EC" id="1.2.1.97" evidence="4"/>
<dbReference type="RefSeq" id="WP_259310642.1">
    <property type="nucleotide sequence ID" value="NZ_CP087164.1"/>
</dbReference>
<comment type="similarity">
    <text evidence="1">Belongs to the aldehyde dehydrogenase family.</text>
</comment>
<dbReference type="AlphaFoldDB" id="A0A9E6XY41"/>
<protein>
    <submittedName>
        <fullName evidence="4">3-sulfolactaldehyde dehydrogenase</fullName>
        <ecNumber evidence="4">1.2.1.97</ecNumber>
    </submittedName>
</protein>
<dbReference type="GO" id="GO:0009450">
    <property type="term" value="P:gamma-aminobutyric acid catabolic process"/>
    <property type="evidence" value="ECO:0007669"/>
    <property type="project" value="TreeGrafter"/>
</dbReference>
<dbReference type="KEGG" id="sbae:DSM104329_02981"/>
<dbReference type="SUPFAM" id="SSF53720">
    <property type="entry name" value="ALDH-like"/>
    <property type="match status" value="1"/>
</dbReference>
<evidence type="ECO:0000256" key="2">
    <source>
        <dbReference type="ARBA" id="ARBA00023002"/>
    </source>
</evidence>
<evidence type="ECO:0000259" key="3">
    <source>
        <dbReference type="Pfam" id="PF00171"/>
    </source>
</evidence>
<dbReference type="FunFam" id="3.40.605.10:FF:000007">
    <property type="entry name" value="NAD/NADP-dependent betaine aldehyde dehydrogenase"/>
    <property type="match status" value="1"/>
</dbReference>
<dbReference type="Pfam" id="PF00171">
    <property type="entry name" value="Aldedh"/>
    <property type="match status" value="1"/>
</dbReference>
<proteinExistence type="inferred from homology"/>
<organism evidence="4 5">
    <name type="scientific">Capillimicrobium parvum</name>
    <dbReference type="NCBI Taxonomy" id="2884022"/>
    <lineage>
        <taxon>Bacteria</taxon>
        <taxon>Bacillati</taxon>
        <taxon>Actinomycetota</taxon>
        <taxon>Thermoleophilia</taxon>
        <taxon>Solirubrobacterales</taxon>
        <taxon>Capillimicrobiaceae</taxon>
        <taxon>Capillimicrobium</taxon>
    </lineage>
</organism>
<reference evidence="4" key="1">
    <citation type="journal article" date="2022" name="Int. J. Syst. Evol. Microbiol.">
        <title>Pseudomonas aegrilactucae sp. nov. and Pseudomonas morbosilactucae sp. nov., pathogens causing bacterial rot of lettuce in Japan.</title>
        <authorList>
            <person name="Sawada H."/>
            <person name="Fujikawa T."/>
            <person name="Satou M."/>
        </authorList>
    </citation>
    <scope>NUCLEOTIDE SEQUENCE</scope>
    <source>
        <strain evidence="4">0166_1</strain>
    </source>
</reference>
<evidence type="ECO:0000256" key="1">
    <source>
        <dbReference type="ARBA" id="ARBA00009986"/>
    </source>
</evidence>
<evidence type="ECO:0000313" key="5">
    <source>
        <dbReference type="Proteomes" id="UP001162834"/>
    </source>
</evidence>
<sequence length="484" mass="51659">MTATATATHDLWIGGEWVPAASGRAIAVHDPATGALLAHVAEGDERDADRAVRAAADAYRGWRRTPVARRAELQQAVAALMRRDAEEIGRTLTLELGRPLGAAVAEVRRSADLLDYFAQEGLRLRGEMPLLGEPDERVLVVQEPLGVVVAIAPFNYPITLLLMKVGAALVTGNTVVAKPAQDTPLSTLHLARLFGEAGYPAGVLNVITGSGPELGEALVGHPVPAKVAFTGSTAAGIRIRRLAAETNKRVTLELGGQCPAIVCADADLDVAVPALVRHAYANSGQFCYRVNRMYVARERYDELVDRFAEGARGLRAGHGLEPGVDLGPLVGERIMATSAEHVADARARGARIACGGERLTGEPFDGGCFFAPTLIADATPAMKIMREETFGPVVGVAPFGDCEEAVALANDSRYGLAAYVFSRNLRTAWRIAEELEAGSVWVNDIHRSLHSVPFGGVKQSGLGREKSRHGLDEYLEHKTMYLGL</sequence>
<dbReference type="PANTHER" id="PTHR43353">
    <property type="entry name" value="SUCCINATE-SEMIALDEHYDE DEHYDROGENASE, MITOCHONDRIAL"/>
    <property type="match status" value="1"/>
</dbReference>
<dbReference type="InterPro" id="IPR016161">
    <property type="entry name" value="Ald_DH/histidinol_DH"/>
</dbReference>
<dbReference type="InterPro" id="IPR015590">
    <property type="entry name" value="Aldehyde_DH_dom"/>
</dbReference>
<dbReference type="FunFam" id="3.40.605.10:FF:000026">
    <property type="entry name" value="Aldehyde dehydrogenase, putative"/>
    <property type="match status" value="1"/>
</dbReference>
<accession>A0A9E6XY41</accession>
<dbReference type="Gene3D" id="3.40.309.10">
    <property type="entry name" value="Aldehyde Dehydrogenase, Chain A, domain 2"/>
    <property type="match status" value="1"/>
</dbReference>
<dbReference type="FunFam" id="3.40.309.10:FF:000009">
    <property type="entry name" value="Aldehyde dehydrogenase A"/>
    <property type="match status" value="1"/>
</dbReference>
<dbReference type="InterPro" id="IPR050740">
    <property type="entry name" value="Aldehyde_DH_Superfamily"/>
</dbReference>
<dbReference type="Gene3D" id="3.40.605.10">
    <property type="entry name" value="Aldehyde Dehydrogenase, Chain A, domain 1"/>
    <property type="match status" value="1"/>
</dbReference>
<dbReference type="Proteomes" id="UP001162834">
    <property type="component" value="Chromosome"/>
</dbReference>
<dbReference type="InterPro" id="IPR016162">
    <property type="entry name" value="Ald_DH_N"/>
</dbReference>
<gene>
    <name evidence="4" type="ORF">DSM104329_02981</name>
</gene>
<keyword evidence="2 4" id="KW-0560">Oxidoreductase</keyword>
<dbReference type="PANTHER" id="PTHR43353:SF5">
    <property type="entry name" value="SUCCINATE-SEMIALDEHYDE DEHYDROGENASE, MITOCHONDRIAL"/>
    <property type="match status" value="1"/>
</dbReference>
<name>A0A9E6XY41_9ACTN</name>
<dbReference type="InterPro" id="IPR016163">
    <property type="entry name" value="Ald_DH_C"/>
</dbReference>